<gene>
    <name evidence="2" type="ORF">V8G56_16140</name>
</gene>
<accession>A0ABW7MTY8</accession>
<feature type="transmembrane region" description="Helical" evidence="1">
    <location>
        <begin position="53"/>
        <end position="74"/>
    </location>
</feature>
<feature type="transmembrane region" description="Helical" evidence="1">
    <location>
        <begin position="12"/>
        <end position="33"/>
    </location>
</feature>
<proteinExistence type="predicted"/>
<evidence type="ECO:0000313" key="2">
    <source>
        <dbReference type="EMBL" id="MFH6770281.1"/>
    </source>
</evidence>
<feature type="transmembrane region" description="Helical" evidence="1">
    <location>
        <begin position="108"/>
        <end position="130"/>
    </location>
</feature>
<dbReference type="Proteomes" id="UP001610104">
    <property type="component" value="Unassembled WGS sequence"/>
</dbReference>
<evidence type="ECO:0008006" key="4">
    <source>
        <dbReference type="Google" id="ProtNLM"/>
    </source>
</evidence>
<organism evidence="2 3">
    <name type="scientific">Gaetbulibacter aquiaggeris</name>
    <dbReference type="NCBI Taxonomy" id="1735373"/>
    <lineage>
        <taxon>Bacteria</taxon>
        <taxon>Pseudomonadati</taxon>
        <taxon>Bacteroidota</taxon>
        <taxon>Flavobacteriia</taxon>
        <taxon>Flavobacteriales</taxon>
        <taxon>Flavobacteriaceae</taxon>
        <taxon>Gaetbulibacter</taxon>
    </lineage>
</organism>
<dbReference type="RefSeq" id="WP_395439498.1">
    <property type="nucleotide sequence ID" value="NZ_JBAWKC010000007.1"/>
</dbReference>
<keyword evidence="1" id="KW-0812">Transmembrane</keyword>
<keyword evidence="1" id="KW-0472">Membrane</keyword>
<comment type="caution">
    <text evidence="2">The sequence shown here is derived from an EMBL/GenBank/DDBJ whole genome shotgun (WGS) entry which is preliminary data.</text>
</comment>
<dbReference type="EMBL" id="JBAWKC010000007">
    <property type="protein sequence ID" value="MFH6770281.1"/>
    <property type="molecule type" value="Genomic_DNA"/>
</dbReference>
<sequence length="140" mass="16722">MGLDIKPPTSFWLVAIFALLWNIIEIYFSSYEIDFLQKYLTTEEFEKIQSIPFWYMVVFIVALFSEMLGSFMLFMRKKIATKFFGISLITLLFIEFYWLFVFDIKKTSIVFYAIIPILVIAIATFLYFYSKRATKKGWIK</sequence>
<feature type="transmembrane region" description="Helical" evidence="1">
    <location>
        <begin position="83"/>
        <end position="102"/>
    </location>
</feature>
<evidence type="ECO:0000256" key="1">
    <source>
        <dbReference type="SAM" id="Phobius"/>
    </source>
</evidence>
<name>A0ABW7MTY8_9FLAO</name>
<evidence type="ECO:0000313" key="3">
    <source>
        <dbReference type="Proteomes" id="UP001610104"/>
    </source>
</evidence>
<protein>
    <recommendedName>
        <fullName evidence="4">DoxX-like protein</fullName>
    </recommendedName>
</protein>
<reference evidence="2 3" key="1">
    <citation type="submission" date="2024-02" db="EMBL/GenBank/DDBJ databases">
        <title>A Gaetbulibacter species isolated from tidal flats and genomic insights of their niches.</title>
        <authorList>
            <person name="Ye Y."/>
        </authorList>
    </citation>
    <scope>NUCLEOTIDE SEQUENCE [LARGE SCALE GENOMIC DNA]</scope>
    <source>
        <strain evidence="2 3">KEM-8</strain>
    </source>
</reference>
<keyword evidence="1" id="KW-1133">Transmembrane helix</keyword>
<keyword evidence="3" id="KW-1185">Reference proteome</keyword>